<evidence type="ECO:0000313" key="1">
    <source>
        <dbReference type="EMBL" id="KIK15687.1"/>
    </source>
</evidence>
<organism evidence="1 2">
    <name type="scientific">Pisolithus microcarpus 441</name>
    <dbReference type="NCBI Taxonomy" id="765257"/>
    <lineage>
        <taxon>Eukaryota</taxon>
        <taxon>Fungi</taxon>
        <taxon>Dikarya</taxon>
        <taxon>Basidiomycota</taxon>
        <taxon>Agaricomycotina</taxon>
        <taxon>Agaricomycetes</taxon>
        <taxon>Agaricomycetidae</taxon>
        <taxon>Boletales</taxon>
        <taxon>Sclerodermatineae</taxon>
        <taxon>Pisolithaceae</taxon>
        <taxon>Pisolithus</taxon>
    </lineage>
</organism>
<reference evidence="1 2" key="1">
    <citation type="submission" date="2014-04" db="EMBL/GenBank/DDBJ databases">
        <authorList>
            <consortium name="DOE Joint Genome Institute"/>
            <person name="Kuo A."/>
            <person name="Kohler A."/>
            <person name="Costa M.D."/>
            <person name="Nagy L.G."/>
            <person name="Floudas D."/>
            <person name="Copeland A."/>
            <person name="Barry K.W."/>
            <person name="Cichocki N."/>
            <person name="Veneault-Fourrey C."/>
            <person name="LaButti K."/>
            <person name="Lindquist E.A."/>
            <person name="Lipzen A."/>
            <person name="Lundell T."/>
            <person name="Morin E."/>
            <person name="Murat C."/>
            <person name="Sun H."/>
            <person name="Tunlid A."/>
            <person name="Henrissat B."/>
            <person name="Grigoriev I.V."/>
            <person name="Hibbett D.S."/>
            <person name="Martin F."/>
            <person name="Nordberg H.P."/>
            <person name="Cantor M.N."/>
            <person name="Hua S.X."/>
        </authorList>
    </citation>
    <scope>NUCLEOTIDE SEQUENCE [LARGE SCALE GENOMIC DNA]</scope>
    <source>
        <strain evidence="1 2">441</strain>
    </source>
</reference>
<proteinExistence type="predicted"/>
<accession>A0A0C9Z020</accession>
<protein>
    <submittedName>
        <fullName evidence="1">Uncharacterized protein</fullName>
    </submittedName>
</protein>
<dbReference type="HOGENOM" id="CLU_2427871_0_0_1"/>
<evidence type="ECO:0000313" key="2">
    <source>
        <dbReference type="Proteomes" id="UP000054018"/>
    </source>
</evidence>
<reference evidence="2" key="2">
    <citation type="submission" date="2015-01" db="EMBL/GenBank/DDBJ databases">
        <title>Evolutionary Origins and Diversification of the Mycorrhizal Mutualists.</title>
        <authorList>
            <consortium name="DOE Joint Genome Institute"/>
            <consortium name="Mycorrhizal Genomics Consortium"/>
            <person name="Kohler A."/>
            <person name="Kuo A."/>
            <person name="Nagy L.G."/>
            <person name="Floudas D."/>
            <person name="Copeland A."/>
            <person name="Barry K.W."/>
            <person name="Cichocki N."/>
            <person name="Veneault-Fourrey C."/>
            <person name="LaButti K."/>
            <person name="Lindquist E.A."/>
            <person name="Lipzen A."/>
            <person name="Lundell T."/>
            <person name="Morin E."/>
            <person name="Murat C."/>
            <person name="Riley R."/>
            <person name="Ohm R."/>
            <person name="Sun H."/>
            <person name="Tunlid A."/>
            <person name="Henrissat B."/>
            <person name="Grigoriev I.V."/>
            <person name="Hibbett D.S."/>
            <person name="Martin F."/>
        </authorList>
    </citation>
    <scope>NUCLEOTIDE SEQUENCE [LARGE SCALE GENOMIC DNA]</scope>
    <source>
        <strain evidence="2">441</strain>
    </source>
</reference>
<sequence length="91" mass="10277">MYSTLLGVDHHACGTRSIYHAHWSQVAKCEECNAGLWLSQPVYMNIHTVRRRGLTQVGRLKEELSHRCSYEPSPNCLGRSLPTQTALVSHT</sequence>
<gene>
    <name evidence="1" type="ORF">PISMIDRAFT_291484</name>
</gene>
<name>A0A0C9Z020_9AGAM</name>
<dbReference type="AlphaFoldDB" id="A0A0C9Z020"/>
<keyword evidence="2" id="KW-1185">Reference proteome</keyword>
<dbReference type="Proteomes" id="UP000054018">
    <property type="component" value="Unassembled WGS sequence"/>
</dbReference>
<dbReference type="EMBL" id="KN833880">
    <property type="protein sequence ID" value="KIK15687.1"/>
    <property type="molecule type" value="Genomic_DNA"/>
</dbReference>